<organism evidence="1">
    <name type="scientific">marine sediment metagenome</name>
    <dbReference type="NCBI Taxonomy" id="412755"/>
    <lineage>
        <taxon>unclassified sequences</taxon>
        <taxon>metagenomes</taxon>
        <taxon>ecological metagenomes</taxon>
    </lineage>
</organism>
<protein>
    <submittedName>
        <fullName evidence="1">Uncharacterized protein</fullName>
    </submittedName>
</protein>
<reference evidence="1" key="1">
    <citation type="journal article" date="2015" name="Nature">
        <title>Complex archaea that bridge the gap between prokaryotes and eukaryotes.</title>
        <authorList>
            <person name="Spang A."/>
            <person name="Saw J.H."/>
            <person name="Jorgensen S.L."/>
            <person name="Zaremba-Niedzwiedzka K."/>
            <person name="Martijn J."/>
            <person name="Lind A.E."/>
            <person name="van Eijk R."/>
            <person name="Schleper C."/>
            <person name="Guy L."/>
            <person name="Ettema T.J."/>
        </authorList>
    </citation>
    <scope>NUCLEOTIDE SEQUENCE</scope>
</reference>
<comment type="caution">
    <text evidence="1">The sequence shown here is derived from an EMBL/GenBank/DDBJ whole genome shotgun (WGS) entry which is preliminary data.</text>
</comment>
<dbReference type="EMBL" id="LAZR01032739">
    <property type="protein sequence ID" value="KKL50050.1"/>
    <property type="molecule type" value="Genomic_DNA"/>
</dbReference>
<gene>
    <name evidence="1" type="ORF">LCGC14_2309420</name>
</gene>
<sequence>TVVELYSMREVEQLLASLAPHSEGR</sequence>
<dbReference type="AlphaFoldDB" id="A0A0F9EYF2"/>
<proteinExistence type="predicted"/>
<evidence type="ECO:0000313" key="1">
    <source>
        <dbReference type="EMBL" id="KKL50050.1"/>
    </source>
</evidence>
<accession>A0A0F9EYF2</accession>
<feature type="non-terminal residue" evidence="1">
    <location>
        <position position="1"/>
    </location>
</feature>
<name>A0A0F9EYF2_9ZZZZ</name>